<evidence type="ECO:0000256" key="3">
    <source>
        <dbReference type="ARBA" id="ARBA00021840"/>
    </source>
</evidence>
<feature type="compositionally biased region" description="Low complexity" evidence="6">
    <location>
        <begin position="376"/>
        <end position="385"/>
    </location>
</feature>
<reference evidence="8 9" key="1">
    <citation type="submission" date="2014-09" db="EMBL/GenBank/DDBJ databases">
        <title>Genome sequencing of Methyloceanibacter caenitepidi Gela4.</title>
        <authorList>
            <person name="Takeuchi M."/>
            <person name="Susumu S."/>
            <person name="Kamagata Y."/>
            <person name="Oshima K."/>
            <person name="Hattori M."/>
            <person name="Iwasaki W."/>
        </authorList>
    </citation>
    <scope>NUCLEOTIDE SEQUENCE [LARGE SCALE GENOMIC DNA]</scope>
    <source>
        <strain evidence="8 9">Gela4</strain>
    </source>
</reference>
<evidence type="ECO:0000256" key="7">
    <source>
        <dbReference type="SAM" id="Phobius"/>
    </source>
</evidence>
<name>A0A0A8K089_9HYPH</name>
<dbReference type="PANTHER" id="PTHR30563:SF0">
    <property type="entry name" value="DNA RECOMBINATION PROTEIN RMUC"/>
    <property type="match status" value="1"/>
</dbReference>
<dbReference type="STRING" id="1384459.GL4_0768"/>
<evidence type="ECO:0000256" key="6">
    <source>
        <dbReference type="SAM" id="MobiDB-lite"/>
    </source>
</evidence>
<evidence type="ECO:0000256" key="5">
    <source>
        <dbReference type="ARBA" id="ARBA00023172"/>
    </source>
</evidence>
<evidence type="ECO:0000256" key="4">
    <source>
        <dbReference type="ARBA" id="ARBA00023054"/>
    </source>
</evidence>
<evidence type="ECO:0000313" key="9">
    <source>
        <dbReference type="Proteomes" id="UP000031643"/>
    </source>
</evidence>
<feature type="region of interest" description="Disordered" evidence="6">
    <location>
        <begin position="369"/>
        <end position="412"/>
    </location>
</feature>
<keyword evidence="4" id="KW-0175">Coiled coil</keyword>
<keyword evidence="5" id="KW-0233">DNA recombination</keyword>
<organism evidence="8 9">
    <name type="scientific">Methyloceanibacter caenitepidi</name>
    <dbReference type="NCBI Taxonomy" id="1384459"/>
    <lineage>
        <taxon>Bacteria</taxon>
        <taxon>Pseudomonadati</taxon>
        <taxon>Pseudomonadota</taxon>
        <taxon>Alphaproteobacteria</taxon>
        <taxon>Hyphomicrobiales</taxon>
        <taxon>Hyphomicrobiaceae</taxon>
        <taxon>Methyloceanibacter</taxon>
    </lineage>
</organism>
<evidence type="ECO:0000256" key="2">
    <source>
        <dbReference type="ARBA" id="ARBA00009840"/>
    </source>
</evidence>
<evidence type="ECO:0000313" key="8">
    <source>
        <dbReference type="EMBL" id="BAQ16231.1"/>
    </source>
</evidence>
<gene>
    <name evidence="8" type="ORF">GL4_0768</name>
</gene>
<evidence type="ECO:0000256" key="1">
    <source>
        <dbReference type="ARBA" id="ARBA00003416"/>
    </source>
</evidence>
<sequence length="412" mass="45024">MVLEPLHIGTVMIDPVLVGLVLAGVAVLALLILAIVMVVHLARRKQDAAAQGDQLGELRVRLQTLAEISVTRHGDLARAVNERLDRMTHKVGTDLNESARKTHETISRLNERLAVIDTAQKNLTELSGNMVSLQEILANKQARGAFGQVRMEAIIKDGLPAGAYSFQATLSNNTRPDCLLHMPNTPAGVVIDAKFPLEGFEAFRTARSDEAKKAAARRIRTDVGKHIDAIAEKYLIPGETQDTAILFVPSESISADLSEHFPDIVQKAYRARIVICAPNMLMLAVQTMQAILKDVQMREQAHLIQREVSTLMADMGRFRDRVLDLQRHFGQANADIDKILTSADKITKRGQKIEQLDFDEDAKTVRDAKAVPHGTPAAPASAAVPNVTQASAAREPGKGPRIIRQPDLLAGE</sequence>
<dbReference type="EMBL" id="AP014648">
    <property type="protein sequence ID" value="BAQ16231.1"/>
    <property type="molecule type" value="Genomic_DNA"/>
</dbReference>
<feature type="transmembrane region" description="Helical" evidence="7">
    <location>
        <begin position="20"/>
        <end position="42"/>
    </location>
</feature>
<dbReference type="InterPro" id="IPR003798">
    <property type="entry name" value="DNA_recombination_RmuC"/>
</dbReference>
<protein>
    <recommendedName>
        <fullName evidence="3">DNA recombination protein RmuC homolog</fullName>
    </recommendedName>
</protein>
<dbReference type="AlphaFoldDB" id="A0A0A8K089"/>
<dbReference type="Proteomes" id="UP000031643">
    <property type="component" value="Chromosome"/>
</dbReference>
<dbReference type="GO" id="GO:0006310">
    <property type="term" value="P:DNA recombination"/>
    <property type="evidence" value="ECO:0007669"/>
    <property type="project" value="UniProtKB-KW"/>
</dbReference>
<proteinExistence type="inferred from homology"/>
<keyword evidence="7" id="KW-0472">Membrane</keyword>
<dbReference type="RefSeq" id="WP_082025448.1">
    <property type="nucleotide sequence ID" value="NZ_AP014648.1"/>
</dbReference>
<dbReference type="Pfam" id="PF02646">
    <property type="entry name" value="RmuC"/>
    <property type="match status" value="1"/>
</dbReference>
<comment type="similarity">
    <text evidence="2">Belongs to the RmuC family.</text>
</comment>
<keyword evidence="7" id="KW-0812">Transmembrane</keyword>
<keyword evidence="7" id="KW-1133">Transmembrane helix</keyword>
<keyword evidence="9" id="KW-1185">Reference proteome</keyword>
<dbReference type="HOGENOM" id="CLU_020365_0_1_5"/>
<dbReference type="PANTHER" id="PTHR30563">
    <property type="entry name" value="DNA RECOMBINATION PROTEIN RMUC"/>
    <property type="match status" value="1"/>
</dbReference>
<dbReference type="KEGG" id="mcg:GL4_0768"/>
<accession>A0A0A8K089</accession>
<comment type="function">
    <text evidence="1">Involved in DNA recombination.</text>
</comment>